<sequence>MKGTALNRMRRHTATLMATVMASSLVSLAPVAYAQEASSEGSLSWGIRSSFNNYTGGATKLSDGAARSDNSFTFPLATQAFDESTSKLEAQFKGEVLYKKYCKNTGKKDPVEDDCSLDLSMKDPKIVIAPEGSYMEATVRSRQYATGQYFAPEKPVRIVNLYTSGAQFKDSDGKISWSDIATALTSDGVKMFSDFYNENEGLDPLNFTYKGKGVRPAGDQGGLRTAAQKWTAPRDYDHLSRPFSYGDKVVVVTADYGVTLLNAELKPIATKELPIDKLTTVAFNEKTGELFYAASGTNGSSDMKTLMKATVSQDRIGEPTSVGTVPEAIRGIGVDADSGVFFAISSESGDDSSRENGGHLTIFDKSSEHSIALPKTSEVLEGKVADGESLYAKIFNDDDFAEVLKMNDGTFVFHPGTAITLNDDDIATKGFLFSIDLKASDAEAFKYMKGSQYLARTALLGVSTDGEKIVRSTHFGRGGAQILKYADRDVSEVTKLSQDSELGLWAGSVFHDGKIVQLDGRNGNLNWLNASDLKVEKSLPIANGRETSNRRHGDFLITKNGDVYVQTLDESTGDYKEYYVLTRMSDGSKPVVTKSDNENRLREIERFTTDNAKPSSDGKLGQIGKIIGIVLGVLGGLSALAFFFQNHIRSFLGF</sequence>
<protein>
    <submittedName>
        <fullName evidence="4">Hemin receptor</fullName>
    </submittedName>
</protein>
<evidence type="ECO:0000256" key="2">
    <source>
        <dbReference type="SAM" id="SignalP"/>
    </source>
</evidence>
<gene>
    <name evidence="4" type="ORF">CP258_10255</name>
</gene>
<evidence type="ECO:0000313" key="4">
    <source>
        <dbReference type="EMBL" id="AFK17617.3"/>
    </source>
</evidence>
<keyword evidence="4" id="KW-0675">Receptor</keyword>
<organism evidence="4 5">
    <name type="scientific">Corynebacterium pseudotuberculosis 258</name>
    <dbReference type="NCBI Taxonomy" id="1168865"/>
    <lineage>
        <taxon>Bacteria</taxon>
        <taxon>Bacillati</taxon>
        <taxon>Actinomycetota</taxon>
        <taxon>Actinomycetes</taxon>
        <taxon>Mycobacteriales</taxon>
        <taxon>Corynebacteriaceae</taxon>
        <taxon>Corynebacterium</taxon>
    </lineage>
</organism>
<evidence type="ECO:0000256" key="1">
    <source>
        <dbReference type="SAM" id="Phobius"/>
    </source>
</evidence>
<dbReference type="AlphaFoldDB" id="A0AAU8PUA0"/>
<dbReference type="Proteomes" id="UP000006465">
    <property type="component" value="Chromosome"/>
</dbReference>
<keyword evidence="1" id="KW-1133">Transmembrane helix</keyword>
<feature type="signal peptide" evidence="2">
    <location>
        <begin position="1"/>
        <end position="34"/>
    </location>
</feature>
<name>A0AAU8PUA0_CORPS</name>
<dbReference type="InterPro" id="IPR011044">
    <property type="entry name" value="Quino_amine_DH_bsu"/>
</dbReference>
<keyword evidence="1" id="KW-0812">Transmembrane</keyword>
<reference evidence="4 5" key="1">
    <citation type="journal article" date="2013" name="J. Biotechnol.">
        <title>Genome sequence of Corynebacterium pseudotuberculosis biovar equi strain 258 and prediction of antigenic targets to improve biotechnological vaccine production.</title>
        <authorList>
            <person name="Soares S.C."/>
            <person name="Trost E."/>
            <person name="Ramos R.T."/>
            <person name="Carneiro A.R."/>
            <person name="Santos A.R."/>
            <person name="Pinto A.C."/>
            <person name="Barbosa E."/>
            <person name="Aburjaile F."/>
            <person name="Ali A."/>
            <person name="Diniz C.A."/>
            <person name="Hassan S.S."/>
            <person name="Fiaux K."/>
            <person name="Guimaraes L.C."/>
            <person name="Bakhtiar S.M."/>
            <person name="Pereira U."/>
            <person name="Almeida S.S."/>
            <person name="Abreu V.A."/>
            <person name="Rocha F.S."/>
            <person name="Dorella F.A."/>
            <person name="Miyoshi A."/>
            <person name="Silva A."/>
            <person name="Azevedo V."/>
            <person name="Tauch A."/>
        </authorList>
    </citation>
    <scope>NUCLEOTIDE SEQUENCE [LARGE SCALE GENOMIC DNA]</scope>
    <source>
        <strain evidence="4 5">258</strain>
    </source>
</reference>
<keyword evidence="2" id="KW-0732">Signal</keyword>
<dbReference type="EMBL" id="CP003540">
    <property type="protein sequence ID" value="AFK17617.3"/>
    <property type="molecule type" value="Genomic_DNA"/>
</dbReference>
<evidence type="ECO:0000259" key="3">
    <source>
        <dbReference type="Pfam" id="PF04213"/>
    </source>
</evidence>
<keyword evidence="1" id="KW-0472">Membrane</keyword>
<dbReference type="SUPFAM" id="SSF50969">
    <property type="entry name" value="YVTN repeat-like/Quinoprotein amine dehydrogenase"/>
    <property type="match status" value="1"/>
</dbReference>
<feature type="transmembrane region" description="Helical" evidence="1">
    <location>
        <begin position="623"/>
        <end position="644"/>
    </location>
</feature>
<dbReference type="Pfam" id="PF04213">
    <property type="entry name" value="HtaA"/>
    <property type="match status" value="1"/>
</dbReference>
<dbReference type="KEGG" id="coe:CP258_10255"/>
<evidence type="ECO:0000313" key="5">
    <source>
        <dbReference type="Proteomes" id="UP000006465"/>
    </source>
</evidence>
<feature type="domain" description="Htaa" evidence="3">
    <location>
        <begin position="41"/>
        <end position="208"/>
    </location>
</feature>
<dbReference type="InterPro" id="IPR007331">
    <property type="entry name" value="Htaa"/>
</dbReference>
<proteinExistence type="predicted"/>
<accession>A0AAU8PUA0</accession>
<feature type="chain" id="PRO_5043549353" evidence="2">
    <location>
        <begin position="35"/>
        <end position="654"/>
    </location>
</feature>